<sequence>MLLYQQFNLSNFSWPYFSWPCSRSVSSDRPSVQAQQSAQALNAQRHQLQAHYWLERRMFG</sequence>
<protein>
    <submittedName>
        <fullName evidence="1">Uncharacterized protein</fullName>
    </submittedName>
</protein>
<reference evidence="1" key="2">
    <citation type="journal article" date="2022" name="Microbiol. Resour. Announc.">
        <title>Metagenome Sequencing to Explore Phylogenomics of Terrestrial Cyanobacteria.</title>
        <authorList>
            <person name="Ward R.D."/>
            <person name="Stajich J.E."/>
            <person name="Johansen J.R."/>
            <person name="Huntemann M."/>
            <person name="Clum A."/>
            <person name="Foster B."/>
            <person name="Foster B."/>
            <person name="Roux S."/>
            <person name="Palaniappan K."/>
            <person name="Varghese N."/>
            <person name="Mukherjee S."/>
            <person name="Reddy T.B.K."/>
            <person name="Daum C."/>
            <person name="Copeland A."/>
            <person name="Chen I.A."/>
            <person name="Ivanova N.N."/>
            <person name="Kyrpides N.C."/>
            <person name="Shapiro N."/>
            <person name="Eloe-Fadrosh E.A."/>
            <person name="Pietrasiak N."/>
        </authorList>
    </citation>
    <scope>NUCLEOTIDE SEQUENCE</scope>
    <source>
        <strain evidence="1">GSE-TBD4-15B</strain>
    </source>
</reference>
<organism evidence="1 2">
    <name type="scientific">Pegethrix bostrychoides GSE-TBD4-15B</name>
    <dbReference type="NCBI Taxonomy" id="2839662"/>
    <lineage>
        <taxon>Bacteria</taxon>
        <taxon>Bacillati</taxon>
        <taxon>Cyanobacteriota</taxon>
        <taxon>Cyanophyceae</taxon>
        <taxon>Oculatellales</taxon>
        <taxon>Oculatellaceae</taxon>
        <taxon>Pegethrix</taxon>
    </lineage>
</organism>
<gene>
    <name evidence="1" type="ORF">KME07_22040</name>
</gene>
<dbReference type="AlphaFoldDB" id="A0A951PEB7"/>
<dbReference type="EMBL" id="JAHHHV010000084">
    <property type="protein sequence ID" value="MBW4468116.1"/>
    <property type="molecule type" value="Genomic_DNA"/>
</dbReference>
<accession>A0A951PEB7</accession>
<comment type="caution">
    <text evidence="1">The sequence shown here is derived from an EMBL/GenBank/DDBJ whole genome shotgun (WGS) entry which is preliminary data.</text>
</comment>
<dbReference type="Proteomes" id="UP000707356">
    <property type="component" value="Unassembled WGS sequence"/>
</dbReference>
<proteinExistence type="predicted"/>
<evidence type="ECO:0000313" key="1">
    <source>
        <dbReference type="EMBL" id="MBW4468116.1"/>
    </source>
</evidence>
<name>A0A951PEB7_9CYAN</name>
<evidence type="ECO:0000313" key="2">
    <source>
        <dbReference type="Proteomes" id="UP000707356"/>
    </source>
</evidence>
<reference evidence="1" key="1">
    <citation type="submission" date="2021-05" db="EMBL/GenBank/DDBJ databases">
        <authorList>
            <person name="Pietrasiak N."/>
            <person name="Ward R."/>
            <person name="Stajich J.E."/>
            <person name="Kurbessoian T."/>
        </authorList>
    </citation>
    <scope>NUCLEOTIDE SEQUENCE</scope>
    <source>
        <strain evidence="1">GSE-TBD4-15B</strain>
    </source>
</reference>